<keyword evidence="4" id="KW-0653">Protein transport</keyword>
<dbReference type="GO" id="GO:0030123">
    <property type="term" value="C:AP-3 adaptor complex"/>
    <property type="evidence" value="ECO:0007669"/>
    <property type="project" value="InterPro"/>
</dbReference>
<feature type="region of interest" description="Disordered" evidence="6">
    <location>
        <begin position="561"/>
        <end position="617"/>
    </location>
</feature>
<accession>A0A3A2ZPR7</accession>
<feature type="compositionally biased region" description="Basic and acidic residues" evidence="6">
    <location>
        <begin position="742"/>
        <end position="761"/>
    </location>
</feature>
<evidence type="ECO:0000256" key="3">
    <source>
        <dbReference type="ARBA" id="ARBA00022448"/>
    </source>
</evidence>
<protein>
    <recommendedName>
        <fullName evidence="8">Clathrin/coatomer adaptor adaptin-like N-terminal domain-containing protein</fullName>
    </recommendedName>
</protein>
<comment type="caution">
    <text evidence="9">The sequence shown here is derived from an EMBL/GenBank/DDBJ whole genome shotgun (WGS) entry which is preliminary data.</text>
</comment>
<dbReference type="Gene3D" id="1.25.10.10">
    <property type="entry name" value="Leucine-rich Repeat Variant"/>
    <property type="match status" value="1"/>
</dbReference>
<keyword evidence="3" id="KW-0813">Transport</keyword>
<comment type="subcellular location">
    <subcellularLocation>
        <location evidence="1">Endomembrane system</location>
    </subcellularLocation>
</comment>
<dbReference type="SUPFAM" id="SSF48371">
    <property type="entry name" value="ARM repeat"/>
    <property type="match status" value="1"/>
</dbReference>
<dbReference type="PIRSF" id="PIRSF037096">
    <property type="entry name" value="AP3_complex_beta"/>
    <property type="match status" value="1"/>
</dbReference>
<proteinExistence type="inferred from homology"/>
<evidence type="ECO:0000259" key="8">
    <source>
        <dbReference type="Pfam" id="PF01602"/>
    </source>
</evidence>
<reference evidence="10" key="1">
    <citation type="submission" date="2017-02" db="EMBL/GenBank/DDBJ databases">
        <authorList>
            <person name="Tafer H."/>
            <person name="Lopandic K."/>
        </authorList>
    </citation>
    <scope>NUCLEOTIDE SEQUENCE [LARGE SCALE GENOMIC DNA]</scope>
    <source>
        <strain evidence="10">CBS 366.77</strain>
    </source>
</reference>
<evidence type="ECO:0000256" key="1">
    <source>
        <dbReference type="ARBA" id="ARBA00004308"/>
    </source>
</evidence>
<keyword evidence="5" id="KW-0472">Membrane</keyword>
<dbReference type="EMBL" id="MVGC01000120">
    <property type="protein sequence ID" value="RJE23447.1"/>
    <property type="molecule type" value="Genomic_DNA"/>
</dbReference>
<feature type="domain" description="Clathrin/coatomer adaptor adaptin-like N-terminal" evidence="8">
    <location>
        <begin position="50"/>
        <end position="656"/>
    </location>
</feature>
<dbReference type="GO" id="GO:0012505">
    <property type="term" value="C:endomembrane system"/>
    <property type="evidence" value="ECO:0007669"/>
    <property type="project" value="UniProtKB-SubCell"/>
</dbReference>
<evidence type="ECO:0000256" key="6">
    <source>
        <dbReference type="SAM" id="MobiDB-lite"/>
    </source>
</evidence>
<feature type="region of interest" description="Disordered" evidence="6">
    <location>
        <begin position="714"/>
        <end position="844"/>
    </location>
</feature>
<evidence type="ECO:0000256" key="7">
    <source>
        <dbReference type="SAM" id="SignalP"/>
    </source>
</evidence>
<dbReference type="STRING" id="2070753.A0A3A2ZPR7"/>
<gene>
    <name evidence="9" type="ORF">PHISCL_04205</name>
</gene>
<dbReference type="InterPro" id="IPR002553">
    <property type="entry name" value="Clathrin/coatomer_adapt-like_N"/>
</dbReference>
<organism evidence="9 10">
    <name type="scientific">Aspergillus sclerotialis</name>
    <dbReference type="NCBI Taxonomy" id="2070753"/>
    <lineage>
        <taxon>Eukaryota</taxon>
        <taxon>Fungi</taxon>
        <taxon>Dikarya</taxon>
        <taxon>Ascomycota</taxon>
        <taxon>Pezizomycotina</taxon>
        <taxon>Eurotiomycetes</taxon>
        <taxon>Eurotiomycetidae</taxon>
        <taxon>Eurotiales</taxon>
        <taxon>Aspergillaceae</taxon>
        <taxon>Aspergillus</taxon>
        <taxon>Aspergillus subgen. Polypaecilum</taxon>
    </lineage>
</organism>
<feature type="signal peptide" evidence="7">
    <location>
        <begin position="1"/>
        <end position="24"/>
    </location>
</feature>
<dbReference type="Proteomes" id="UP000266188">
    <property type="component" value="Unassembled WGS sequence"/>
</dbReference>
<dbReference type="AlphaFoldDB" id="A0A3A2ZPR7"/>
<dbReference type="InterPro" id="IPR026740">
    <property type="entry name" value="AP3_beta"/>
</dbReference>
<feature type="compositionally biased region" description="Acidic residues" evidence="6">
    <location>
        <begin position="778"/>
        <end position="818"/>
    </location>
</feature>
<feature type="compositionally biased region" description="Basic and acidic residues" evidence="6">
    <location>
        <begin position="562"/>
        <end position="583"/>
    </location>
</feature>
<feature type="compositionally biased region" description="Basic and acidic residues" evidence="6">
    <location>
        <begin position="721"/>
        <end position="732"/>
    </location>
</feature>
<keyword evidence="10" id="KW-1185">Reference proteome</keyword>
<evidence type="ECO:0000256" key="2">
    <source>
        <dbReference type="ARBA" id="ARBA00006613"/>
    </source>
</evidence>
<dbReference type="InterPro" id="IPR026739">
    <property type="entry name" value="AP_beta"/>
</dbReference>
<dbReference type="GO" id="GO:0016192">
    <property type="term" value="P:vesicle-mediated transport"/>
    <property type="evidence" value="ECO:0007669"/>
    <property type="project" value="InterPro"/>
</dbReference>
<dbReference type="GO" id="GO:0006886">
    <property type="term" value="P:intracellular protein transport"/>
    <property type="evidence" value="ECO:0007669"/>
    <property type="project" value="InterPro"/>
</dbReference>
<comment type="similarity">
    <text evidence="2">Belongs to the adaptor complexes large subunit family.</text>
</comment>
<evidence type="ECO:0000313" key="9">
    <source>
        <dbReference type="EMBL" id="RJE23447.1"/>
    </source>
</evidence>
<evidence type="ECO:0000256" key="4">
    <source>
        <dbReference type="ARBA" id="ARBA00022927"/>
    </source>
</evidence>
<name>A0A3A2ZPR7_9EURO</name>
<dbReference type="InterPro" id="IPR016024">
    <property type="entry name" value="ARM-type_fold"/>
</dbReference>
<dbReference type="PANTHER" id="PTHR11134">
    <property type="entry name" value="ADAPTOR COMPLEX SUBUNIT BETA FAMILY MEMBER"/>
    <property type="match status" value="1"/>
</dbReference>
<feature type="compositionally biased region" description="Basic and acidic residues" evidence="6">
    <location>
        <begin position="601"/>
        <end position="615"/>
    </location>
</feature>
<evidence type="ECO:0000256" key="5">
    <source>
        <dbReference type="ARBA" id="ARBA00023136"/>
    </source>
</evidence>
<feature type="chain" id="PRO_5017218965" description="Clathrin/coatomer adaptor adaptin-like N-terminal domain-containing protein" evidence="7">
    <location>
        <begin position="25"/>
        <end position="844"/>
    </location>
</feature>
<dbReference type="OrthoDB" id="10254310at2759"/>
<evidence type="ECO:0000313" key="10">
    <source>
        <dbReference type="Proteomes" id="UP000266188"/>
    </source>
</evidence>
<feature type="compositionally biased region" description="Polar residues" evidence="6">
    <location>
        <begin position="587"/>
        <end position="600"/>
    </location>
</feature>
<sequence length="844" mass="94878">MVPFKLRARVVSIILLTILNVRTARELTLEAAQSASSNRLTPPNYSSHGYSSSHIKKLLESRNEREVLDGMRRVISLMYRSEPSLPFFSAVVKNAANANIEVKKLVYLYLVHHAESEPDLALLSINAIQKSLTDQNPQVRAMALRTMSGISVPVISQIVSLAIKRGCGDMSPHVRKAAALAIPKCYRLDPNTMPQLIGYLSTLLGDSQYFVTGPAVSAFLELCPDRIDLIHPHYRSLVKKLVDMDEWGQLATLRLLTFYARKCFPRKTQKVKRAVTKGFYDDESEEERDGEEYEVPVLDPDLDLLLRACKLLLQNRNSAVIVSVVRCFLYLAPPEYLTAAVGPLVALLRSPQDIQHIALYNIVVVSLRHPKPFAKYTPHFFVHATDPPHIWRLKLEVLTILFPHCGLHLKGVIVNELEHFSQGTDPELVRESIRAIGRCSQSDPSTSRNCLAVLFGQITSLDENVVSESLTVIRHLIQQDPASHEQTVIQLVKHLGSITSPAARATIIWLVGEFAGIDPERNFAPDVLRILVKGFADETELVKQQLVLLGAKVYLHHLLRNPPKDKEQEQKQEQPKPEQKQQEQEQGNQNPDWSYPSISDQDAKGKEPMRETHEVQEEEEDQITLLWRYILLLARYDVSYDLRDRARLYKALLSNPSSTQLANLLLLAPKPVPHAPSPSETRKDLLIGSATLIVGPNAGSQGLSGYEILPDWVEDGQEPDPSLRDVVTKPEAAEGVPMTAGERLDKALKEHEQNAAKERRQNGRPVQTQPAKSRTLDEWLDAQDEGTESEEEVTDSEEESDEEEESGEEEESEEETDSENDKSRPESKQLLSHLSHPQAVRNLQ</sequence>
<dbReference type="Pfam" id="PF01602">
    <property type="entry name" value="Adaptin_N"/>
    <property type="match status" value="1"/>
</dbReference>
<dbReference type="InterPro" id="IPR011989">
    <property type="entry name" value="ARM-like"/>
</dbReference>
<keyword evidence="7" id="KW-0732">Signal</keyword>